<feature type="compositionally biased region" description="Low complexity" evidence="1">
    <location>
        <begin position="11"/>
        <end position="26"/>
    </location>
</feature>
<feature type="region of interest" description="Disordered" evidence="1">
    <location>
        <begin position="1038"/>
        <end position="1089"/>
    </location>
</feature>
<feature type="compositionally biased region" description="Low complexity" evidence="1">
    <location>
        <begin position="587"/>
        <end position="596"/>
    </location>
</feature>
<feature type="region of interest" description="Disordered" evidence="1">
    <location>
        <begin position="1"/>
        <end position="31"/>
    </location>
</feature>
<feature type="compositionally biased region" description="Polar residues" evidence="1">
    <location>
        <begin position="275"/>
        <end position="289"/>
    </location>
</feature>
<protein>
    <submittedName>
        <fullName evidence="2">Uncharacterized protein</fullName>
    </submittedName>
</protein>
<gene>
    <name evidence="2" type="ORF">I316_05150</name>
</gene>
<feature type="compositionally biased region" description="Basic and acidic residues" evidence="1">
    <location>
        <begin position="1038"/>
        <end position="1053"/>
    </location>
</feature>
<reference evidence="2 3" key="1">
    <citation type="submission" date="2013-07" db="EMBL/GenBank/DDBJ databases">
        <title>The Genome Sequence of Cryptococcus heveanensis BCC8398.</title>
        <authorList>
            <consortium name="The Broad Institute Genome Sequencing Platform"/>
            <person name="Cuomo C."/>
            <person name="Litvintseva A."/>
            <person name="Chen Y."/>
            <person name="Heitman J."/>
            <person name="Sun S."/>
            <person name="Springer D."/>
            <person name="Dromer F."/>
            <person name="Young S.K."/>
            <person name="Zeng Q."/>
            <person name="Gargeya S."/>
            <person name="Fitzgerald M."/>
            <person name="Abouelleil A."/>
            <person name="Alvarado L."/>
            <person name="Berlin A.M."/>
            <person name="Chapman S.B."/>
            <person name="Dewar J."/>
            <person name="Goldberg J."/>
            <person name="Griggs A."/>
            <person name="Gujja S."/>
            <person name="Hansen M."/>
            <person name="Howarth C."/>
            <person name="Imamovic A."/>
            <person name="Larimer J."/>
            <person name="McCowan C."/>
            <person name="Murphy C."/>
            <person name="Pearson M."/>
            <person name="Priest M."/>
            <person name="Roberts A."/>
            <person name="Saif S."/>
            <person name="Shea T."/>
            <person name="Sykes S."/>
            <person name="Wortman J."/>
            <person name="Nusbaum C."/>
            <person name="Birren B."/>
        </authorList>
    </citation>
    <scope>NUCLEOTIDE SEQUENCE [LARGE SCALE GENOMIC DNA]</scope>
    <source>
        <strain evidence="2 3">BCC8398</strain>
    </source>
</reference>
<feature type="region of interest" description="Disordered" evidence="1">
    <location>
        <begin position="820"/>
        <end position="895"/>
    </location>
</feature>
<feature type="compositionally biased region" description="Low complexity" evidence="1">
    <location>
        <begin position="91"/>
        <end position="101"/>
    </location>
</feature>
<feature type="compositionally biased region" description="Gly residues" evidence="1">
    <location>
        <begin position="302"/>
        <end position="311"/>
    </location>
</feature>
<dbReference type="OrthoDB" id="2564993at2759"/>
<feature type="compositionally biased region" description="Polar residues" evidence="1">
    <location>
        <begin position="236"/>
        <end position="251"/>
    </location>
</feature>
<feature type="compositionally biased region" description="Pro residues" evidence="1">
    <location>
        <begin position="474"/>
        <end position="489"/>
    </location>
</feature>
<feature type="compositionally biased region" description="Polar residues" evidence="1">
    <location>
        <begin position="215"/>
        <end position="227"/>
    </location>
</feature>
<feature type="compositionally biased region" description="Polar residues" evidence="1">
    <location>
        <begin position="443"/>
        <end position="456"/>
    </location>
</feature>
<feature type="compositionally biased region" description="Polar residues" evidence="1">
    <location>
        <begin position="1140"/>
        <end position="1153"/>
    </location>
</feature>
<name>A0A1B9GQI8_9TREE</name>
<accession>A0A1B9GQI8</accession>
<evidence type="ECO:0000313" key="2">
    <source>
        <dbReference type="EMBL" id="OCF33105.1"/>
    </source>
</evidence>
<dbReference type="Proteomes" id="UP000092666">
    <property type="component" value="Unassembled WGS sequence"/>
</dbReference>
<feature type="region of interest" description="Disordered" evidence="1">
    <location>
        <begin position="361"/>
        <end position="510"/>
    </location>
</feature>
<feature type="region of interest" description="Disordered" evidence="1">
    <location>
        <begin position="48"/>
        <end position="101"/>
    </location>
</feature>
<feature type="region of interest" description="Disordered" evidence="1">
    <location>
        <begin position="555"/>
        <end position="637"/>
    </location>
</feature>
<feature type="compositionally biased region" description="Polar residues" evidence="1">
    <location>
        <begin position="684"/>
        <end position="694"/>
    </location>
</feature>
<evidence type="ECO:0000256" key="1">
    <source>
        <dbReference type="SAM" id="MobiDB-lite"/>
    </source>
</evidence>
<feature type="region of interest" description="Disordered" evidence="1">
    <location>
        <begin position="193"/>
        <end position="313"/>
    </location>
</feature>
<feature type="compositionally biased region" description="Low complexity" evidence="1">
    <location>
        <begin position="416"/>
        <end position="434"/>
    </location>
</feature>
<feature type="compositionally biased region" description="Low complexity" evidence="1">
    <location>
        <begin position="252"/>
        <end position="274"/>
    </location>
</feature>
<reference evidence="3" key="2">
    <citation type="submission" date="2013-12" db="EMBL/GenBank/DDBJ databases">
        <title>Evolution of pathogenesis and genome organization in the Tremellales.</title>
        <authorList>
            <person name="Cuomo C."/>
            <person name="Litvintseva A."/>
            <person name="Heitman J."/>
            <person name="Chen Y."/>
            <person name="Sun S."/>
            <person name="Springer D."/>
            <person name="Dromer F."/>
            <person name="Young S."/>
            <person name="Zeng Q."/>
            <person name="Chapman S."/>
            <person name="Gujja S."/>
            <person name="Saif S."/>
            <person name="Birren B."/>
        </authorList>
    </citation>
    <scope>NUCLEOTIDE SEQUENCE [LARGE SCALE GENOMIC DNA]</scope>
    <source>
        <strain evidence="3">BCC8398</strain>
    </source>
</reference>
<feature type="region of interest" description="Disordered" evidence="1">
    <location>
        <begin position="1289"/>
        <end position="1310"/>
    </location>
</feature>
<feature type="compositionally biased region" description="Polar residues" evidence="1">
    <location>
        <begin position="361"/>
        <end position="387"/>
    </location>
</feature>
<organism evidence="2 3">
    <name type="scientific">Kwoniella heveanensis BCC8398</name>
    <dbReference type="NCBI Taxonomy" id="1296120"/>
    <lineage>
        <taxon>Eukaryota</taxon>
        <taxon>Fungi</taxon>
        <taxon>Dikarya</taxon>
        <taxon>Basidiomycota</taxon>
        <taxon>Agaricomycotina</taxon>
        <taxon>Tremellomycetes</taxon>
        <taxon>Tremellales</taxon>
        <taxon>Cryptococcaceae</taxon>
        <taxon>Kwoniella</taxon>
    </lineage>
</organism>
<dbReference type="EMBL" id="KV700127">
    <property type="protein sequence ID" value="OCF33105.1"/>
    <property type="molecule type" value="Genomic_DNA"/>
</dbReference>
<feature type="compositionally biased region" description="Basic and acidic residues" evidence="1">
    <location>
        <begin position="848"/>
        <end position="860"/>
    </location>
</feature>
<feature type="region of interest" description="Disordered" evidence="1">
    <location>
        <begin position="130"/>
        <end position="176"/>
    </location>
</feature>
<feature type="compositionally biased region" description="Low complexity" evidence="1">
    <location>
        <begin position="869"/>
        <end position="882"/>
    </location>
</feature>
<feature type="region of interest" description="Disordered" evidence="1">
    <location>
        <begin position="655"/>
        <end position="772"/>
    </location>
</feature>
<feature type="compositionally biased region" description="Low complexity" evidence="1">
    <location>
        <begin position="389"/>
        <end position="404"/>
    </location>
</feature>
<feature type="compositionally biased region" description="Polar residues" evidence="1">
    <location>
        <begin position="614"/>
        <end position="623"/>
    </location>
</feature>
<sequence>MPLIKNRSGSHSKWPASSSQSKSKASTGTGQSYPNFFPFDINFNLGSKGKHHRGVFQHHSQPPPSTPNSNSPGYNGDFGPVQDNHQHHRSFSPFSSSTPATFSKGSLNALPSIQGVIDAYDANPHSDYLHLSLQSDKQRRKSKKDRRDTLRLPMMDPRFQAEPVKPSSASRTDSPHDMVDTVEILGEMDRYSRGISPVHPAPLGPPFPHEDRSRASQQALFQPQIQGRRSRHVSLTIDTSLSPRSTFPSKGSSATFSRSQSQSRTQSQIRSQSRPESQAFSIPSQNGSSIIDHDESAMSGWLGDGPQGRQGGLDDVELQALNVLEQFNGHLMRDGYGYGTGSGASTDQSTHIPSVTETCLPSINNHANRTSRTNSISHADSAASVNRLSVKSGSTGFSSHSPSGRSDRSSQRLNADTNPPTDPSSSPLEQSVSSAHRKRTKSYGFSMSHNPQTARADTSDHYKRGQGSISVPSHRPPPPPPVGELPPLPTSISPLALGPPKHSSVPTRAATNHISVQESKLDHEAWIGSADGAMGDVGQGRATPVPVSTLVSEASVASAEENNRVISTSLTKGRSPINPGAPPIPPRSASRASASGEGDKSLRRKMSRRMLPQKSDSNGTTNMAGRKNSKDRGESVRVPLVLATTEHEDVVIIGRRPQSPDTDLPSPLEPVYQRPLPPLPSPPTMQVTSPQRTASIPHPKIAARILRPKRPSTAPSRSEPMSPIDPSRPTMKPTPMKLVPREEPGRLSASATRGAGSGSIPAFGSPMRPDKERKEVMSALSFLALDEVAASQPTVAAAFQGSQNRQTRAASYGSGVATFTYPYQPKGLPGPAQAESPDGLESVYIMPPKERSKIGVDARAERRRRRKGSQSSISSVAGSDGSRVCAGGDWKKDGSDKTQVMLETEGVEGDWSTAWEYNNVKEMKREKQLRLSLQLATRSQSPFNDEVKAFPNPLSPPPRPKNRHAPLNALLISRADSGPATGRPMPKSAGLLPPPRPRRKTVPPGPSVTHCNNPSNAKARAISPPTAIAIVRDSPIDADRTHADGHHSHDHTHAQSPTFRQISPKYTHRANLDPTTPKAHDGIGDFIELGSHSLSPSPCGSPKLETPGAFIFPPPEHLARAVRANVSGLGHGCEGEIDTPSESQQDRTTSASRRASHNGDQEGLSLAANKSDAYAASGVNTGASYQQPGLGLREREAEIERSISISGSISTWSSESERERERRMMTSLWLSAKPTKARDYTNAKPPVTNGDMDANHDSQDNPSGNGKGDFYSPNGPVYQRAVVDRSHPFYGTIGRDKNGGGERGSLGIQV</sequence>
<evidence type="ECO:0000313" key="3">
    <source>
        <dbReference type="Proteomes" id="UP000092666"/>
    </source>
</evidence>
<proteinExistence type="predicted"/>
<feature type="region of interest" description="Disordered" evidence="1">
    <location>
        <begin position="1131"/>
        <end position="1161"/>
    </location>
</feature>
<keyword evidence="3" id="KW-1185">Reference proteome</keyword>
<feature type="region of interest" description="Disordered" evidence="1">
    <location>
        <begin position="1236"/>
        <end position="1276"/>
    </location>
</feature>
<feature type="region of interest" description="Disordered" evidence="1">
    <location>
        <begin position="944"/>
        <end position="1020"/>
    </location>
</feature>